<dbReference type="EMBL" id="CM026429">
    <property type="protein sequence ID" value="KAG0563856.1"/>
    <property type="molecule type" value="Genomic_DNA"/>
</dbReference>
<dbReference type="SMART" id="SM00822">
    <property type="entry name" value="PKS_KR"/>
    <property type="match status" value="1"/>
</dbReference>
<dbReference type="PROSITE" id="PS00061">
    <property type="entry name" value="ADH_SHORT"/>
    <property type="match status" value="1"/>
</dbReference>
<evidence type="ECO:0000313" key="6">
    <source>
        <dbReference type="EMBL" id="KAG0563856.1"/>
    </source>
</evidence>
<dbReference type="PRINTS" id="PR00080">
    <property type="entry name" value="SDRFAMILY"/>
</dbReference>
<evidence type="ECO:0000256" key="2">
    <source>
        <dbReference type="ARBA" id="ARBA00023002"/>
    </source>
</evidence>
<dbReference type="InterPro" id="IPR020904">
    <property type="entry name" value="Sc_DH/Rdtase_CS"/>
</dbReference>
<comment type="similarity">
    <text evidence="1 4">Belongs to the short-chain dehydrogenases/reductases (SDR) family.</text>
</comment>
<dbReference type="AlphaFoldDB" id="A0A8T0GW17"/>
<dbReference type="SUPFAM" id="SSF51735">
    <property type="entry name" value="NAD(P)-binding Rossmann-fold domains"/>
    <property type="match status" value="1"/>
</dbReference>
<evidence type="ECO:0000256" key="4">
    <source>
        <dbReference type="RuleBase" id="RU000363"/>
    </source>
</evidence>
<dbReference type="CDD" id="cd05233">
    <property type="entry name" value="SDR_c"/>
    <property type="match status" value="1"/>
</dbReference>
<dbReference type="InterPro" id="IPR057326">
    <property type="entry name" value="KR_dom"/>
</dbReference>
<evidence type="ECO:0000256" key="3">
    <source>
        <dbReference type="ARBA" id="ARBA00037096"/>
    </source>
</evidence>
<reference evidence="6" key="1">
    <citation type="submission" date="2020-06" db="EMBL/GenBank/DDBJ databases">
        <title>WGS assembly of Ceratodon purpureus strain R40.</title>
        <authorList>
            <person name="Carey S.B."/>
            <person name="Jenkins J."/>
            <person name="Shu S."/>
            <person name="Lovell J.T."/>
            <person name="Sreedasyam A."/>
            <person name="Maumus F."/>
            <person name="Tiley G.P."/>
            <person name="Fernandez-Pozo N."/>
            <person name="Barry K."/>
            <person name="Chen C."/>
            <person name="Wang M."/>
            <person name="Lipzen A."/>
            <person name="Daum C."/>
            <person name="Saski C.A."/>
            <person name="Payton A.C."/>
            <person name="Mcbreen J.C."/>
            <person name="Conrad R.E."/>
            <person name="Kollar L.M."/>
            <person name="Olsson S."/>
            <person name="Huttunen S."/>
            <person name="Landis J.B."/>
            <person name="Wickett N.J."/>
            <person name="Johnson M.G."/>
            <person name="Rensing S.A."/>
            <person name="Grimwood J."/>
            <person name="Schmutz J."/>
            <person name="Mcdaniel S.F."/>
        </authorList>
    </citation>
    <scope>NUCLEOTIDE SEQUENCE</scope>
    <source>
        <strain evidence="6">R40</strain>
    </source>
</reference>
<accession>A0A8T0GW17</accession>
<evidence type="ECO:0000259" key="5">
    <source>
        <dbReference type="SMART" id="SM00822"/>
    </source>
</evidence>
<comment type="function">
    <text evidence="3">Putative oxidoreductase.</text>
</comment>
<dbReference type="Gene3D" id="3.40.50.720">
    <property type="entry name" value="NAD(P)-binding Rossmann-like Domain"/>
    <property type="match status" value="1"/>
</dbReference>
<dbReference type="Proteomes" id="UP000822688">
    <property type="component" value="Chromosome 8"/>
</dbReference>
<organism evidence="6 7">
    <name type="scientific">Ceratodon purpureus</name>
    <name type="common">Fire moss</name>
    <name type="synonym">Dicranum purpureum</name>
    <dbReference type="NCBI Taxonomy" id="3225"/>
    <lineage>
        <taxon>Eukaryota</taxon>
        <taxon>Viridiplantae</taxon>
        <taxon>Streptophyta</taxon>
        <taxon>Embryophyta</taxon>
        <taxon>Bryophyta</taxon>
        <taxon>Bryophytina</taxon>
        <taxon>Bryopsida</taxon>
        <taxon>Dicranidae</taxon>
        <taxon>Pseudoditrichales</taxon>
        <taxon>Ditrichaceae</taxon>
        <taxon>Ceratodon</taxon>
    </lineage>
</organism>
<dbReference type="GO" id="GO:0016491">
    <property type="term" value="F:oxidoreductase activity"/>
    <property type="evidence" value="ECO:0007669"/>
    <property type="project" value="UniProtKB-KW"/>
</dbReference>
<sequence length="237" mass="24747">MKPLRVLVTGASSGLGKALAVQLAREGHSLFLTGRDQKRLGEASDNCKGAKDVFKGLGDVAAEADVARLYSEAVEKLGGIDVAVLNAGVGRHGNIEDISVEDFDLQFNTNVRGVFLWLKHILPHMKSRKSGQIIVTSSVAGEKAGPGKGIYSATKHAVQGMIEALRGELRGTGVKAATILPAAIATEWWAGPAGKGNPLPKNALTPDDVAAAILTIVNQSPTSDIDRIIISNASPAK</sequence>
<gene>
    <name evidence="6" type="ORF">KC19_8G065000</name>
</gene>
<dbReference type="PANTHER" id="PTHR44196">
    <property type="entry name" value="DEHYDROGENASE/REDUCTASE SDR FAMILY MEMBER 7B"/>
    <property type="match status" value="1"/>
</dbReference>
<protein>
    <recommendedName>
        <fullName evidence="5">Ketoreductase domain-containing protein</fullName>
    </recommendedName>
</protein>
<comment type="caution">
    <text evidence="6">The sequence shown here is derived from an EMBL/GenBank/DDBJ whole genome shotgun (WGS) entry which is preliminary data.</text>
</comment>
<dbReference type="InterPro" id="IPR036291">
    <property type="entry name" value="NAD(P)-bd_dom_sf"/>
</dbReference>
<feature type="domain" description="Ketoreductase" evidence="5">
    <location>
        <begin position="4"/>
        <end position="180"/>
    </location>
</feature>
<keyword evidence="7" id="KW-1185">Reference proteome</keyword>
<keyword evidence="2" id="KW-0560">Oxidoreductase</keyword>
<dbReference type="Pfam" id="PF00106">
    <property type="entry name" value="adh_short"/>
    <property type="match status" value="1"/>
</dbReference>
<dbReference type="GO" id="GO:0016020">
    <property type="term" value="C:membrane"/>
    <property type="evidence" value="ECO:0007669"/>
    <property type="project" value="TreeGrafter"/>
</dbReference>
<proteinExistence type="inferred from homology"/>
<dbReference type="PRINTS" id="PR00081">
    <property type="entry name" value="GDHRDH"/>
</dbReference>
<evidence type="ECO:0000313" key="7">
    <source>
        <dbReference type="Proteomes" id="UP000822688"/>
    </source>
</evidence>
<name>A0A8T0GW17_CERPU</name>
<dbReference type="InterPro" id="IPR002347">
    <property type="entry name" value="SDR_fam"/>
</dbReference>
<evidence type="ECO:0000256" key="1">
    <source>
        <dbReference type="ARBA" id="ARBA00006484"/>
    </source>
</evidence>
<dbReference type="PANTHER" id="PTHR44196:SF1">
    <property type="entry name" value="DEHYDROGENASE_REDUCTASE SDR FAMILY MEMBER 7B"/>
    <property type="match status" value="1"/>
</dbReference>